<name>A0A5D6WA84_9FIRM</name>
<evidence type="ECO:0000256" key="2">
    <source>
        <dbReference type="ARBA" id="ARBA00012150"/>
    </source>
</evidence>
<keyword evidence="9" id="KW-1185">Reference proteome</keyword>
<comment type="similarity">
    <text evidence="1 6">Belongs to the acylphosphatase family.</text>
</comment>
<evidence type="ECO:0000313" key="8">
    <source>
        <dbReference type="EMBL" id="TYZ24730.1"/>
    </source>
</evidence>
<dbReference type="EC" id="3.6.1.7" evidence="2 5"/>
<organism evidence="8 9">
    <name type="scientific">Selenomonas ruminis</name>
    <dbReference type="NCBI Taxonomy" id="2593411"/>
    <lineage>
        <taxon>Bacteria</taxon>
        <taxon>Bacillati</taxon>
        <taxon>Bacillota</taxon>
        <taxon>Negativicutes</taxon>
        <taxon>Selenomonadales</taxon>
        <taxon>Selenomonadaceae</taxon>
        <taxon>Selenomonas</taxon>
    </lineage>
</organism>
<dbReference type="OrthoDB" id="9808093at2"/>
<accession>A0A5D6WA84</accession>
<dbReference type="GO" id="GO:0003998">
    <property type="term" value="F:acylphosphatase activity"/>
    <property type="evidence" value="ECO:0007669"/>
    <property type="project" value="UniProtKB-EC"/>
</dbReference>
<evidence type="ECO:0000256" key="5">
    <source>
        <dbReference type="PROSITE-ProRule" id="PRU00520"/>
    </source>
</evidence>
<dbReference type="InterPro" id="IPR001792">
    <property type="entry name" value="Acylphosphatase-like_dom"/>
</dbReference>
<proteinExistence type="inferred from homology"/>
<dbReference type="SUPFAM" id="SSF54975">
    <property type="entry name" value="Acylphosphatase/BLUF domain-like"/>
    <property type="match status" value="1"/>
</dbReference>
<dbReference type="PANTHER" id="PTHR47268">
    <property type="entry name" value="ACYLPHOSPHATASE"/>
    <property type="match status" value="1"/>
</dbReference>
<dbReference type="PROSITE" id="PS51160">
    <property type="entry name" value="ACYLPHOSPHATASE_3"/>
    <property type="match status" value="1"/>
</dbReference>
<feature type="active site" evidence="5">
    <location>
        <position position="21"/>
    </location>
</feature>
<dbReference type="AlphaFoldDB" id="A0A5D6WA84"/>
<feature type="domain" description="Acylphosphatase-like" evidence="7">
    <location>
        <begin position="2"/>
        <end position="93"/>
    </location>
</feature>
<dbReference type="Gene3D" id="3.30.70.100">
    <property type="match status" value="1"/>
</dbReference>
<dbReference type="PRINTS" id="PR00112">
    <property type="entry name" value="ACYLPHPHTASE"/>
</dbReference>
<dbReference type="EMBL" id="VTOY01000001">
    <property type="protein sequence ID" value="TYZ24730.1"/>
    <property type="molecule type" value="Genomic_DNA"/>
</dbReference>
<evidence type="ECO:0000313" key="9">
    <source>
        <dbReference type="Proteomes" id="UP000323646"/>
    </source>
</evidence>
<dbReference type="Pfam" id="PF00708">
    <property type="entry name" value="Acylphosphatase"/>
    <property type="match status" value="1"/>
</dbReference>
<dbReference type="InterPro" id="IPR020456">
    <property type="entry name" value="Acylphosphatase"/>
</dbReference>
<evidence type="ECO:0000256" key="6">
    <source>
        <dbReference type="RuleBase" id="RU004168"/>
    </source>
</evidence>
<feature type="active site" evidence="5">
    <location>
        <position position="39"/>
    </location>
</feature>
<gene>
    <name evidence="8" type="ORF">FZ040_01435</name>
</gene>
<keyword evidence="5" id="KW-0378">Hydrolase</keyword>
<protein>
    <recommendedName>
        <fullName evidence="3 5">acylphosphatase</fullName>
        <ecNumber evidence="2 5">3.6.1.7</ecNumber>
    </recommendedName>
</protein>
<sequence>MILAIRYFGTAAGRVQGVGFRMFVQQHAMDLHVTGWIRNMEDGTVQMELQGEPEAIDKLEGFIREGNYFIKVESFSLEERPVVDGEKRFDVRY</sequence>
<evidence type="ECO:0000259" key="7">
    <source>
        <dbReference type="PROSITE" id="PS51160"/>
    </source>
</evidence>
<evidence type="ECO:0000256" key="3">
    <source>
        <dbReference type="ARBA" id="ARBA00015991"/>
    </source>
</evidence>
<comment type="caution">
    <text evidence="8">The sequence shown here is derived from an EMBL/GenBank/DDBJ whole genome shotgun (WGS) entry which is preliminary data.</text>
</comment>
<reference evidence="8 9" key="1">
    <citation type="submission" date="2019-08" db="EMBL/GenBank/DDBJ databases">
        <title>Selenomonas sp. mPRGC5 and Selenomonas sp. mPRGC8 isolated from ruminal fluid of dairy goat (Capra hircus).</title>
        <authorList>
            <person name="Poothong S."/>
            <person name="Nuengjamnong C."/>
            <person name="Tanasupawat S."/>
        </authorList>
    </citation>
    <scope>NUCLEOTIDE SEQUENCE [LARGE SCALE GENOMIC DNA]</scope>
    <source>
        <strain evidence="9">mPRGC5</strain>
    </source>
</reference>
<dbReference type="InterPro" id="IPR036046">
    <property type="entry name" value="Acylphosphatase-like_dom_sf"/>
</dbReference>
<evidence type="ECO:0000256" key="1">
    <source>
        <dbReference type="ARBA" id="ARBA00005614"/>
    </source>
</evidence>
<dbReference type="PANTHER" id="PTHR47268:SF4">
    <property type="entry name" value="ACYLPHOSPHATASE"/>
    <property type="match status" value="1"/>
</dbReference>
<dbReference type="Proteomes" id="UP000323646">
    <property type="component" value="Unassembled WGS sequence"/>
</dbReference>
<evidence type="ECO:0000256" key="4">
    <source>
        <dbReference type="ARBA" id="ARBA00047645"/>
    </source>
</evidence>
<comment type="catalytic activity">
    <reaction evidence="4 5">
        <text>an acyl phosphate + H2O = a carboxylate + phosphate + H(+)</text>
        <dbReference type="Rhea" id="RHEA:14965"/>
        <dbReference type="ChEBI" id="CHEBI:15377"/>
        <dbReference type="ChEBI" id="CHEBI:15378"/>
        <dbReference type="ChEBI" id="CHEBI:29067"/>
        <dbReference type="ChEBI" id="CHEBI:43474"/>
        <dbReference type="ChEBI" id="CHEBI:59918"/>
        <dbReference type="EC" id="3.6.1.7"/>
    </reaction>
</comment>